<evidence type="ECO:0000256" key="1">
    <source>
        <dbReference type="ARBA" id="ARBA00004606"/>
    </source>
</evidence>
<dbReference type="Gene3D" id="2.60.120.200">
    <property type="match status" value="1"/>
</dbReference>
<dbReference type="OrthoDB" id="412647at2759"/>
<evidence type="ECO:0000256" key="11">
    <source>
        <dbReference type="SAM" id="SignalP"/>
    </source>
</evidence>
<evidence type="ECO:0000256" key="5">
    <source>
        <dbReference type="ARBA" id="ARBA00022989"/>
    </source>
</evidence>
<dbReference type="PROSITE" id="PS00022">
    <property type="entry name" value="EGF_1"/>
    <property type="match status" value="1"/>
</dbReference>
<dbReference type="PANTHER" id="PTHR31361">
    <property type="entry name" value="BETA-GLUCAN SYNTHESIS-ASSOCIATED PROTEIN KRE6-RELATED"/>
    <property type="match status" value="1"/>
</dbReference>
<feature type="signal peptide" evidence="11">
    <location>
        <begin position="1"/>
        <end position="24"/>
    </location>
</feature>
<dbReference type="EMBL" id="JAFCMP010000013">
    <property type="protein sequence ID" value="KAG5191929.1"/>
    <property type="molecule type" value="Genomic_DNA"/>
</dbReference>
<sequence>MTLWCRCVLLCSIAFSCRLRLAAAGWIDADTPDSAYSTASLTTGDEYLLVMSDEFEKDGRAFEDGMDPRWGALHKNDYTNAALQFYAKDAVTTTDGFLKVTTTNEDVTFKYWDDDARGYKHMTKNYKSGMVMGWNKFCFKGGVVEVSAALPGQAYIGGLWPAIWLLGNLARATYTGSSDYTWPWSYNECNRTSAQTAQYQIQQEINACDALKHYGMEPFRGRGSPEIDLLEAMPGRDPYSPYVVGKPYVSTSYQHPPTAQWPVSALSALTRTARTCARSSACDAPQVSPGLTHNRPLLGKWPTPGTWYEDGIEYGKNTSQNLYFYGSKLDHEPESRTYWADAISANHALSPTHFHDQHMYRLEWQGGDEGYLRWFIDGEFVFGMTQETFKQTGALIPDEPMYLLFNTAVSSMWGFPAPCPTSKCSCDCWDARDAKCQCAVPKNMNELFPAHFLVDYVRVYQNPADPTQEIGCSPASTPTEQWIRGHAELYMEPGETTYMRAVPHGGGACMSDADCGGGGADTGVCRGGELARACQCSEAWTGPHCRAPAGFDDAPPGGGGGAGGAGGGAGAFARPTVPPALAAAAAALAAMFLGTGAVRAAHRRKNRGIRTCITRQPCVEHWCRPALVRLRFAAHMSSRHTTKPLTRPALPRAFRPESAGYAALDARNATVANHALDPAAALQRTYGGAGSTH</sequence>
<dbReference type="Proteomes" id="UP000664859">
    <property type="component" value="Unassembled WGS sequence"/>
</dbReference>
<keyword evidence="5 10" id="KW-1133">Transmembrane helix</keyword>
<evidence type="ECO:0000256" key="9">
    <source>
        <dbReference type="ARBA" id="ARBA00023316"/>
    </source>
</evidence>
<keyword evidence="4" id="KW-0735">Signal-anchor</keyword>
<dbReference type="GO" id="GO:0071555">
    <property type="term" value="P:cell wall organization"/>
    <property type="evidence" value="ECO:0007669"/>
    <property type="project" value="UniProtKB-KW"/>
</dbReference>
<dbReference type="InterPro" id="IPR013320">
    <property type="entry name" value="ConA-like_dom_sf"/>
</dbReference>
<dbReference type="AlphaFoldDB" id="A0A835ZJH7"/>
<evidence type="ECO:0000256" key="2">
    <source>
        <dbReference type="ARBA" id="ARBA00010962"/>
    </source>
</evidence>
<comment type="subcellular location">
    <subcellularLocation>
        <location evidence="1">Membrane</location>
        <topology evidence="1">Single-pass type II membrane protein</topology>
    </subcellularLocation>
</comment>
<dbReference type="InterPro" id="IPR000742">
    <property type="entry name" value="EGF"/>
</dbReference>
<evidence type="ECO:0000256" key="8">
    <source>
        <dbReference type="ARBA" id="ARBA00023180"/>
    </source>
</evidence>
<comment type="caution">
    <text evidence="13">The sequence shown here is derived from an EMBL/GenBank/DDBJ whole genome shotgun (WGS) entry which is preliminary data.</text>
</comment>
<proteinExistence type="inferred from homology"/>
<evidence type="ECO:0000313" key="14">
    <source>
        <dbReference type="Proteomes" id="UP000664859"/>
    </source>
</evidence>
<evidence type="ECO:0000256" key="10">
    <source>
        <dbReference type="SAM" id="Phobius"/>
    </source>
</evidence>
<feature type="chain" id="PRO_5032778794" evidence="11">
    <location>
        <begin position="25"/>
        <end position="693"/>
    </location>
</feature>
<dbReference type="GO" id="GO:0006078">
    <property type="term" value="P:(1-&gt;6)-beta-D-glucan biosynthetic process"/>
    <property type="evidence" value="ECO:0007669"/>
    <property type="project" value="TreeGrafter"/>
</dbReference>
<dbReference type="GO" id="GO:0005789">
    <property type="term" value="C:endoplasmic reticulum membrane"/>
    <property type="evidence" value="ECO:0007669"/>
    <property type="project" value="TreeGrafter"/>
</dbReference>
<keyword evidence="14" id="KW-1185">Reference proteome</keyword>
<dbReference type="InterPro" id="IPR000757">
    <property type="entry name" value="Beta-glucanase-like"/>
</dbReference>
<evidence type="ECO:0000313" key="13">
    <source>
        <dbReference type="EMBL" id="KAG5191929.1"/>
    </source>
</evidence>
<evidence type="ECO:0000256" key="6">
    <source>
        <dbReference type="ARBA" id="ARBA00023136"/>
    </source>
</evidence>
<keyword evidence="11" id="KW-0732">Signal</keyword>
<feature type="domain" description="GH16" evidence="12">
    <location>
        <begin position="24"/>
        <end position="465"/>
    </location>
</feature>
<dbReference type="PROSITE" id="PS51762">
    <property type="entry name" value="GH16_2"/>
    <property type="match status" value="1"/>
</dbReference>
<dbReference type="PANTHER" id="PTHR31361:SF1">
    <property type="entry name" value="BETA-GLUCAN SYNTHESIS-ASSOCIATED PROTEIN KRE6-RELATED"/>
    <property type="match status" value="1"/>
</dbReference>
<accession>A0A835ZJH7</accession>
<organism evidence="13 14">
    <name type="scientific">Tribonema minus</name>
    <dbReference type="NCBI Taxonomy" id="303371"/>
    <lineage>
        <taxon>Eukaryota</taxon>
        <taxon>Sar</taxon>
        <taxon>Stramenopiles</taxon>
        <taxon>Ochrophyta</taxon>
        <taxon>PX clade</taxon>
        <taxon>Xanthophyceae</taxon>
        <taxon>Tribonematales</taxon>
        <taxon>Tribonemataceae</taxon>
        <taxon>Tribonema</taxon>
    </lineage>
</organism>
<keyword evidence="7" id="KW-1015">Disulfide bond</keyword>
<evidence type="ECO:0000256" key="3">
    <source>
        <dbReference type="ARBA" id="ARBA00022692"/>
    </source>
</evidence>
<dbReference type="GO" id="GO:0015926">
    <property type="term" value="F:glucosidase activity"/>
    <property type="evidence" value="ECO:0007669"/>
    <property type="project" value="TreeGrafter"/>
</dbReference>
<protein>
    <submittedName>
        <fullName evidence="13">Beta-1,6-glucan active enzyme, family GH16</fullName>
    </submittedName>
</protein>
<keyword evidence="3 10" id="KW-0812">Transmembrane</keyword>
<gene>
    <name evidence="13" type="ORF">JKP88DRAFT_261820</name>
</gene>
<evidence type="ECO:0000259" key="12">
    <source>
        <dbReference type="PROSITE" id="PS51762"/>
    </source>
</evidence>
<name>A0A835ZJH7_9STRA</name>
<dbReference type="Pfam" id="PF03935">
    <property type="entry name" value="SKN1_KRE6_Sbg1"/>
    <property type="match status" value="2"/>
</dbReference>
<dbReference type="PROSITE" id="PS51257">
    <property type="entry name" value="PROKAR_LIPOPROTEIN"/>
    <property type="match status" value="1"/>
</dbReference>
<keyword evidence="8" id="KW-0325">Glycoprotein</keyword>
<evidence type="ECO:0000256" key="4">
    <source>
        <dbReference type="ARBA" id="ARBA00022968"/>
    </source>
</evidence>
<dbReference type="GO" id="GO:0005886">
    <property type="term" value="C:plasma membrane"/>
    <property type="evidence" value="ECO:0007669"/>
    <property type="project" value="TreeGrafter"/>
</dbReference>
<keyword evidence="6 10" id="KW-0472">Membrane</keyword>
<feature type="transmembrane region" description="Helical" evidence="10">
    <location>
        <begin position="580"/>
        <end position="601"/>
    </location>
</feature>
<keyword evidence="9" id="KW-0961">Cell wall biogenesis/degradation</keyword>
<reference evidence="13" key="1">
    <citation type="submission" date="2021-02" db="EMBL/GenBank/DDBJ databases">
        <title>First Annotated Genome of the Yellow-green Alga Tribonema minus.</title>
        <authorList>
            <person name="Mahan K.M."/>
        </authorList>
    </citation>
    <scope>NUCLEOTIDE SEQUENCE</scope>
    <source>
        <strain evidence="13">UTEX B ZZ1240</strain>
    </source>
</reference>
<dbReference type="SUPFAM" id="SSF49899">
    <property type="entry name" value="Concanavalin A-like lectins/glucanases"/>
    <property type="match status" value="1"/>
</dbReference>
<dbReference type="InterPro" id="IPR005629">
    <property type="entry name" value="Skn1/Kre6/Sbg1"/>
</dbReference>
<evidence type="ECO:0000256" key="7">
    <source>
        <dbReference type="ARBA" id="ARBA00023157"/>
    </source>
</evidence>
<comment type="similarity">
    <text evidence="2">Belongs to the SKN1/KRE6 family.</text>
</comment>